<organism evidence="1 2">
    <name type="scientific">Mycena chlorophos</name>
    <name type="common">Agaric fungus</name>
    <name type="synonym">Agaricus chlorophos</name>
    <dbReference type="NCBI Taxonomy" id="658473"/>
    <lineage>
        <taxon>Eukaryota</taxon>
        <taxon>Fungi</taxon>
        <taxon>Dikarya</taxon>
        <taxon>Basidiomycota</taxon>
        <taxon>Agaricomycotina</taxon>
        <taxon>Agaricomycetes</taxon>
        <taxon>Agaricomycetidae</taxon>
        <taxon>Agaricales</taxon>
        <taxon>Marasmiineae</taxon>
        <taxon>Mycenaceae</taxon>
        <taxon>Mycena</taxon>
    </lineage>
</organism>
<protein>
    <recommendedName>
        <fullName evidence="3">F-box domain-containing protein</fullName>
    </recommendedName>
</protein>
<sequence length="150" mass="17188">MGMKCATIFDLPTELIADIFLAYLPPYPAYPNLRKKAETPVSLGHICRQWRQIAWATPSLWRAVGLDMWQFNKSASKAYDPEPDDPGCLVFLQEFLDRSGSCALWIQIFGDANDPRIFDAIWPYRERWEYLALDVNTVGSISSAEQYLGY</sequence>
<reference evidence="1" key="1">
    <citation type="submission" date="2014-09" db="EMBL/GenBank/DDBJ databases">
        <title>Genome sequence of the luminous mushroom Mycena chlorophos for searching fungal bioluminescence genes.</title>
        <authorList>
            <person name="Tanaka Y."/>
            <person name="Kasuga D."/>
            <person name="Oba Y."/>
            <person name="Hase S."/>
            <person name="Sato K."/>
            <person name="Oba Y."/>
            <person name="Sakakibara Y."/>
        </authorList>
    </citation>
    <scope>NUCLEOTIDE SEQUENCE</scope>
</reference>
<accession>A0ABQ0LUW6</accession>
<keyword evidence="2" id="KW-1185">Reference proteome</keyword>
<dbReference type="EMBL" id="DF848790">
    <property type="protein sequence ID" value="GAT54890.1"/>
    <property type="molecule type" value="Genomic_DNA"/>
</dbReference>
<evidence type="ECO:0008006" key="3">
    <source>
        <dbReference type="Google" id="ProtNLM"/>
    </source>
</evidence>
<dbReference type="Gene3D" id="1.20.1280.50">
    <property type="match status" value="1"/>
</dbReference>
<dbReference type="Proteomes" id="UP000815677">
    <property type="component" value="Unassembled WGS sequence"/>
</dbReference>
<proteinExistence type="predicted"/>
<evidence type="ECO:0000313" key="2">
    <source>
        <dbReference type="Proteomes" id="UP000815677"/>
    </source>
</evidence>
<gene>
    <name evidence="1" type="ORF">MCHLO_11710</name>
</gene>
<name>A0ABQ0LUW6_MYCCL</name>
<evidence type="ECO:0000313" key="1">
    <source>
        <dbReference type="EMBL" id="GAT54890.1"/>
    </source>
</evidence>